<protein>
    <submittedName>
        <fullName evidence="2">Uncharacterized protein</fullName>
    </submittedName>
</protein>
<feature type="repeat" description="TPR" evidence="1">
    <location>
        <begin position="22"/>
        <end position="55"/>
    </location>
</feature>
<name>A0A6C2YNU0_9BACT</name>
<dbReference type="KEGG" id="tim:GMBLW1_06700"/>
<gene>
    <name evidence="2" type="ORF">GMBLW1_06700</name>
</gene>
<evidence type="ECO:0000313" key="3">
    <source>
        <dbReference type="Proteomes" id="UP000464378"/>
    </source>
</evidence>
<dbReference type="EMBL" id="LR593887">
    <property type="protein sequence ID" value="VTS03951.1"/>
    <property type="molecule type" value="Genomic_DNA"/>
</dbReference>
<dbReference type="InterPro" id="IPR036766">
    <property type="entry name" value="Fe_traffick_prot_YggX_sf"/>
</dbReference>
<keyword evidence="3" id="KW-1185">Reference proteome</keyword>
<evidence type="ECO:0000313" key="2">
    <source>
        <dbReference type="EMBL" id="VIP03290.1"/>
    </source>
</evidence>
<dbReference type="Gene3D" id="1.10.3880.10">
    <property type="entry name" value="Fe(II) trafficking protein YggX"/>
    <property type="match status" value="1"/>
</dbReference>
<dbReference type="InterPro" id="IPR011990">
    <property type="entry name" value="TPR-like_helical_dom_sf"/>
</dbReference>
<dbReference type="Gene3D" id="1.25.40.10">
    <property type="entry name" value="Tetratricopeptide repeat domain"/>
    <property type="match status" value="1"/>
</dbReference>
<reference evidence="2" key="1">
    <citation type="submission" date="2019-04" db="EMBL/GenBank/DDBJ databases">
        <authorList>
            <consortium name="Science for Life Laboratories"/>
        </authorList>
    </citation>
    <scope>NUCLEOTIDE SEQUENCE</scope>
    <source>
        <strain evidence="2">MBLW1</strain>
    </source>
</reference>
<dbReference type="RefSeq" id="WP_162658373.1">
    <property type="nucleotide sequence ID" value="NZ_LR593887.1"/>
</dbReference>
<dbReference type="GO" id="GO:0005506">
    <property type="term" value="F:iron ion binding"/>
    <property type="evidence" value="ECO:0007669"/>
    <property type="project" value="InterPro"/>
</dbReference>
<dbReference type="AlphaFoldDB" id="A0A6C2YNU0"/>
<organism evidence="2">
    <name type="scientific">Tuwongella immobilis</name>
    <dbReference type="NCBI Taxonomy" id="692036"/>
    <lineage>
        <taxon>Bacteria</taxon>
        <taxon>Pseudomonadati</taxon>
        <taxon>Planctomycetota</taxon>
        <taxon>Planctomycetia</taxon>
        <taxon>Gemmatales</taxon>
        <taxon>Gemmataceae</taxon>
        <taxon>Tuwongella</taxon>
    </lineage>
</organism>
<sequence>MSALKDRIAQFRKMSTDDPDNELGHFRLGQLLMEDGQIDEAVASFRRTLELEPNFSKVYQLLGEALIHLDRTAEATETLTKGYTVAHGRGDKMPRDEMGKLLVKLGQPLPQVETAAAEEEDTIGPGGTGFKCKRPVCPYGKRARGLMNPPIPDAIGKRIFDEICADCWNDWFKNQSIKVINELRLDLSTDFGQGEYDKYMRDFFGFEEATPATATTSLNVTEGGTPPAQG</sequence>
<dbReference type="SMART" id="SM00028">
    <property type="entry name" value="TPR"/>
    <property type="match status" value="2"/>
</dbReference>
<dbReference type="InterPro" id="IPR007457">
    <property type="entry name" value="Fe_traffick_prot_YggX"/>
</dbReference>
<dbReference type="InParanoid" id="A0A6C2YNU0"/>
<accession>A0A6C2YNU0</accession>
<proteinExistence type="predicted"/>
<dbReference type="EMBL" id="LR586016">
    <property type="protein sequence ID" value="VIP03290.1"/>
    <property type="molecule type" value="Genomic_DNA"/>
</dbReference>
<dbReference type="Pfam" id="PF04362">
    <property type="entry name" value="Iron_traffic"/>
    <property type="match status" value="1"/>
</dbReference>
<dbReference type="SUPFAM" id="SSF111148">
    <property type="entry name" value="YggX-like"/>
    <property type="match status" value="1"/>
</dbReference>
<dbReference type="SUPFAM" id="SSF48452">
    <property type="entry name" value="TPR-like"/>
    <property type="match status" value="1"/>
</dbReference>
<dbReference type="InterPro" id="IPR019734">
    <property type="entry name" value="TPR_rpt"/>
</dbReference>
<dbReference type="Pfam" id="PF14559">
    <property type="entry name" value="TPR_19"/>
    <property type="match status" value="1"/>
</dbReference>
<keyword evidence="1" id="KW-0802">TPR repeat</keyword>
<evidence type="ECO:0000256" key="1">
    <source>
        <dbReference type="PROSITE-ProRule" id="PRU00339"/>
    </source>
</evidence>
<dbReference type="PROSITE" id="PS50293">
    <property type="entry name" value="TPR_REGION"/>
    <property type="match status" value="1"/>
</dbReference>
<dbReference type="Proteomes" id="UP000464378">
    <property type="component" value="Chromosome"/>
</dbReference>
<dbReference type="PROSITE" id="PS50005">
    <property type="entry name" value="TPR"/>
    <property type="match status" value="1"/>
</dbReference>